<reference evidence="2" key="1">
    <citation type="submission" date="2021-02" db="EMBL/GenBank/DDBJ databases">
        <authorList>
            <person name="Nowell W R."/>
        </authorList>
    </citation>
    <scope>NUCLEOTIDE SEQUENCE</scope>
</reference>
<proteinExistence type="predicted"/>
<gene>
    <name evidence="2" type="ORF">EDS130_LOCUS22209</name>
</gene>
<feature type="chain" id="PRO_5032794792" evidence="1">
    <location>
        <begin position="17"/>
        <end position="373"/>
    </location>
</feature>
<dbReference type="OrthoDB" id="9998217at2759"/>
<dbReference type="EMBL" id="CAJNOJ010000115">
    <property type="protein sequence ID" value="CAF1143287.1"/>
    <property type="molecule type" value="Genomic_DNA"/>
</dbReference>
<evidence type="ECO:0000313" key="2">
    <source>
        <dbReference type="EMBL" id="CAF1143287.1"/>
    </source>
</evidence>
<dbReference type="Proteomes" id="UP000663852">
    <property type="component" value="Unassembled WGS sequence"/>
</dbReference>
<evidence type="ECO:0000313" key="3">
    <source>
        <dbReference type="Proteomes" id="UP000663852"/>
    </source>
</evidence>
<comment type="caution">
    <text evidence="2">The sequence shown here is derived from an EMBL/GenBank/DDBJ whole genome shotgun (WGS) entry which is preliminary data.</text>
</comment>
<name>A0A814S6F8_ADIRI</name>
<keyword evidence="1" id="KW-0732">Signal</keyword>
<sequence>MVIISLLFCILRCTSSYDVGVDYHAIGTNFTDTVFITQFHRPDIRFTVLKQLQGMVDQGATFVSLRIWFVNEPGTTPDQTWRATFPITEQETANLHQYVQDVASIQSTIDGHRLHLDICLLWLGAADYTIGNPIDGLGYYRLNASDFTSRVQTTIESVVRAVSEVKRPDGVLLVQTIYLDGEVMIGAKANQDWFLETNYPYFIKLVSNSQFTPSIYFIVDGLEEHVLQYDYIDPQFPALNGHRSMYWIYRGLNFLKTHQLPLPSRIDFSCYIDRQNATYLNLTNHIFNDASLSLSVLGVPDLYAVAETYYFVNATQRREYGQAFASEALVHTRLNRLSFWTTPDAGGKGIDVAYPFAIHDFLLPSFQNQIKKD</sequence>
<feature type="signal peptide" evidence="1">
    <location>
        <begin position="1"/>
        <end position="16"/>
    </location>
</feature>
<protein>
    <submittedName>
        <fullName evidence="2">Uncharacterized protein</fullName>
    </submittedName>
</protein>
<organism evidence="2 3">
    <name type="scientific">Adineta ricciae</name>
    <name type="common">Rotifer</name>
    <dbReference type="NCBI Taxonomy" id="249248"/>
    <lineage>
        <taxon>Eukaryota</taxon>
        <taxon>Metazoa</taxon>
        <taxon>Spiralia</taxon>
        <taxon>Gnathifera</taxon>
        <taxon>Rotifera</taxon>
        <taxon>Eurotatoria</taxon>
        <taxon>Bdelloidea</taxon>
        <taxon>Adinetida</taxon>
        <taxon>Adinetidae</taxon>
        <taxon>Adineta</taxon>
    </lineage>
</organism>
<dbReference type="AlphaFoldDB" id="A0A814S6F8"/>
<accession>A0A814S6F8</accession>
<evidence type="ECO:0000256" key="1">
    <source>
        <dbReference type="SAM" id="SignalP"/>
    </source>
</evidence>